<dbReference type="PANTHER" id="PTHR46128">
    <property type="entry name" value="MITOCHONDRIAL GROUP I INTRON SPLICING FACTOR CCM1"/>
    <property type="match status" value="1"/>
</dbReference>
<dbReference type="PROSITE" id="PS51375">
    <property type="entry name" value="PPR"/>
    <property type="match status" value="1"/>
</dbReference>
<proteinExistence type="inferred from homology"/>
<name>A0A8T2ZHU0_POPDE</name>
<comment type="similarity">
    <text evidence="1">Belongs to the PPR family. P subfamily.</text>
</comment>
<dbReference type="NCBIfam" id="TIGR00756">
    <property type="entry name" value="PPR"/>
    <property type="match status" value="1"/>
</dbReference>
<dbReference type="Pfam" id="PF13041">
    <property type="entry name" value="PPR_2"/>
    <property type="match status" value="1"/>
</dbReference>
<comment type="caution">
    <text evidence="4">The sequence shown here is derived from an EMBL/GenBank/DDBJ whole genome shotgun (WGS) entry which is preliminary data.</text>
</comment>
<dbReference type="AlphaFoldDB" id="A0A8T2ZHU0"/>
<feature type="repeat" description="PPR" evidence="3">
    <location>
        <begin position="9"/>
        <end position="43"/>
    </location>
</feature>
<dbReference type="InterPro" id="IPR002885">
    <property type="entry name" value="PPR_rpt"/>
</dbReference>
<protein>
    <submittedName>
        <fullName evidence="4">Uncharacterized protein</fullName>
    </submittedName>
</protein>
<dbReference type="Gene3D" id="1.25.40.10">
    <property type="entry name" value="Tetratricopeptide repeat domain"/>
    <property type="match status" value="2"/>
</dbReference>
<evidence type="ECO:0000256" key="1">
    <source>
        <dbReference type="ARBA" id="ARBA00007626"/>
    </source>
</evidence>
<dbReference type="Pfam" id="PF12854">
    <property type="entry name" value="PPR_1"/>
    <property type="match status" value="1"/>
</dbReference>
<dbReference type="InterPro" id="IPR050872">
    <property type="entry name" value="PPR_P_subfamily"/>
</dbReference>
<evidence type="ECO:0000313" key="5">
    <source>
        <dbReference type="Proteomes" id="UP000807159"/>
    </source>
</evidence>
<organism evidence="4 5">
    <name type="scientific">Populus deltoides</name>
    <name type="common">Eastern poplar</name>
    <name type="synonym">Eastern cottonwood</name>
    <dbReference type="NCBI Taxonomy" id="3696"/>
    <lineage>
        <taxon>Eukaryota</taxon>
        <taxon>Viridiplantae</taxon>
        <taxon>Streptophyta</taxon>
        <taxon>Embryophyta</taxon>
        <taxon>Tracheophyta</taxon>
        <taxon>Spermatophyta</taxon>
        <taxon>Magnoliopsida</taxon>
        <taxon>eudicotyledons</taxon>
        <taxon>Gunneridae</taxon>
        <taxon>Pentapetalae</taxon>
        <taxon>rosids</taxon>
        <taxon>fabids</taxon>
        <taxon>Malpighiales</taxon>
        <taxon>Salicaceae</taxon>
        <taxon>Saliceae</taxon>
        <taxon>Populus</taxon>
    </lineage>
</organism>
<gene>
    <name evidence="4" type="ORF">H0E87_005105</name>
</gene>
<dbReference type="EMBL" id="JACEGQ020000002">
    <property type="protein sequence ID" value="KAH8517017.1"/>
    <property type="molecule type" value="Genomic_DNA"/>
</dbReference>
<dbReference type="PANTHER" id="PTHR46128:SF211">
    <property type="entry name" value="PENTACOTRIPEPTIDE-REPEAT REGION OF PRORP DOMAIN-CONTAINING PROTEIN"/>
    <property type="match status" value="1"/>
</dbReference>
<keyword evidence="2" id="KW-0677">Repeat</keyword>
<accession>A0A8T2ZHU0</accession>
<evidence type="ECO:0000313" key="4">
    <source>
        <dbReference type="EMBL" id="KAH8517017.1"/>
    </source>
</evidence>
<dbReference type="InterPro" id="IPR011990">
    <property type="entry name" value="TPR-like_helical_dom_sf"/>
</dbReference>
<evidence type="ECO:0000256" key="2">
    <source>
        <dbReference type="ARBA" id="ARBA00022737"/>
    </source>
</evidence>
<dbReference type="Proteomes" id="UP000807159">
    <property type="component" value="Chromosome 2"/>
</dbReference>
<reference evidence="4" key="1">
    <citation type="journal article" date="2021" name="J. Hered.">
        <title>Genome Assembly of Salicaceae Populus deltoides (Eastern Cottonwood) I-69 Based on Nanopore Sequencing and Hi-C Technologies.</title>
        <authorList>
            <person name="Bai S."/>
            <person name="Wu H."/>
            <person name="Zhang J."/>
            <person name="Pan Z."/>
            <person name="Zhao W."/>
            <person name="Li Z."/>
            <person name="Tong C."/>
        </authorList>
    </citation>
    <scope>NUCLEOTIDE SEQUENCE</scope>
    <source>
        <tissue evidence="4">Leaf</tissue>
    </source>
</reference>
<evidence type="ECO:0000256" key="3">
    <source>
        <dbReference type="PROSITE-ProRule" id="PRU00708"/>
    </source>
</evidence>
<sequence>MASDGCEPDIVTYGTLIAGQCKAGRVKVVTKLLRTIQIKDIVLNPVIQARFGQKRSKEAVKLFREMIEKVEALGVVTYKIVLCGLCRGREEAVDFVLERGNVPEISTFYMFAEGPFALAMVGTLIKLVDMIMEKAKLFS</sequence>
<keyword evidence="5" id="KW-1185">Reference proteome</keyword>